<sequence>METALEPKTAQLQYDLIGHINVAENLTFHPGFVPLKMSRTPIFDLPVGFVLRKYSQLTETVSYNVGKLQNTGHFKKWFDQSLDIVRGDGISWLKKIKAEERREELGSKIVELTEDAISSTTKPFTLVHFGLVFCCLVCGLSLGLACFLVERFVPHSHKNCRKDMVGSVLFIKQAPNCNELNVD</sequence>
<protein>
    <submittedName>
        <fullName evidence="2">Uncharacterized protein</fullName>
    </submittedName>
</protein>
<gene>
    <name evidence="2" type="ORF">AFUS01_LOCUS15644</name>
</gene>
<keyword evidence="1" id="KW-0472">Membrane</keyword>
<feature type="transmembrane region" description="Helical" evidence="1">
    <location>
        <begin position="126"/>
        <end position="149"/>
    </location>
</feature>
<dbReference type="OrthoDB" id="8195814at2759"/>
<organism evidence="2 3">
    <name type="scientific">Allacma fusca</name>
    <dbReference type="NCBI Taxonomy" id="39272"/>
    <lineage>
        <taxon>Eukaryota</taxon>
        <taxon>Metazoa</taxon>
        <taxon>Ecdysozoa</taxon>
        <taxon>Arthropoda</taxon>
        <taxon>Hexapoda</taxon>
        <taxon>Collembola</taxon>
        <taxon>Symphypleona</taxon>
        <taxon>Sminthuridae</taxon>
        <taxon>Allacma</taxon>
    </lineage>
</organism>
<dbReference type="EMBL" id="CAJVCH010139698">
    <property type="protein sequence ID" value="CAG7726753.1"/>
    <property type="molecule type" value="Genomic_DNA"/>
</dbReference>
<evidence type="ECO:0000313" key="3">
    <source>
        <dbReference type="Proteomes" id="UP000708208"/>
    </source>
</evidence>
<dbReference type="Proteomes" id="UP000708208">
    <property type="component" value="Unassembled WGS sequence"/>
</dbReference>
<accession>A0A8J2NUI6</accession>
<comment type="caution">
    <text evidence="2">The sequence shown here is derived from an EMBL/GenBank/DDBJ whole genome shotgun (WGS) entry which is preliminary data.</text>
</comment>
<keyword evidence="1" id="KW-0812">Transmembrane</keyword>
<evidence type="ECO:0000313" key="2">
    <source>
        <dbReference type="EMBL" id="CAG7726753.1"/>
    </source>
</evidence>
<dbReference type="AlphaFoldDB" id="A0A8J2NUI6"/>
<keyword evidence="1" id="KW-1133">Transmembrane helix</keyword>
<name>A0A8J2NUI6_9HEXA</name>
<proteinExistence type="predicted"/>
<evidence type="ECO:0000256" key="1">
    <source>
        <dbReference type="SAM" id="Phobius"/>
    </source>
</evidence>
<keyword evidence="3" id="KW-1185">Reference proteome</keyword>
<reference evidence="2" key="1">
    <citation type="submission" date="2021-06" db="EMBL/GenBank/DDBJ databases">
        <authorList>
            <person name="Hodson N. C."/>
            <person name="Mongue J. A."/>
            <person name="Jaron S. K."/>
        </authorList>
    </citation>
    <scope>NUCLEOTIDE SEQUENCE</scope>
</reference>